<feature type="transmembrane region" description="Helical" evidence="1">
    <location>
        <begin position="127"/>
        <end position="144"/>
    </location>
</feature>
<dbReference type="PIRSF" id="PIRSF015875">
    <property type="entry name" value="UCP015875"/>
    <property type="match status" value="1"/>
</dbReference>
<gene>
    <name evidence="2" type="ORF">GCM10008098_01130</name>
</gene>
<dbReference type="RefSeq" id="WP_189439250.1">
    <property type="nucleotide sequence ID" value="NZ_BMXT01000001.1"/>
</dbReference>
<keyword evidence="1" id="KW-0472">Membrane</keyword>
<keyword evidence="3" id="KW-1185">Reference proteome</keyword>
<dbReference type="Proteomes" id="UP000621898">
    <property type="component" value="Unassembled WGS sequence"/>
</dbReference>
<evidence type="ECO:0000313" key="3">
    <source>
        <dbReference type="Proteomes" id="UP000621898"/>
    </source>
</evidence>
<evidence type="ECO:0000313" key="2">
    <source>
        <dbReference type="EMBL" id="GGY14197.1"/>
    </source>
</evidence>
<evidence type="ECO:0008006" key="4">
    <source>
        <dbReference type="Google" id="ProtNLM"/>
    </source>
</evidence>
<accession>A0ABQ2ZHE8</accession>
<evidence type="ECO:0000256" key="1">
    <source>
        <dbReference type="SAM" id="Phobius"/>
    </source>
</evidence>
<organism evidence="2 3">
    <name type="scientific">Rhodanobacter panaciterrae</name>
    <dbReference type="NCBI Taxonomy" id="490572"/>
    <lineage>
        <taxon>Bacteria</taxon>
        <taxon>Pseudomonadati</taxon>
        <taxon>Pseudomonadota</taxon>
        <taxon>Gammaproteobacteria</taxon>
        <taxon>Lysobacterales</taxon>
        <taxon>Rhodanobacteraceae</taxon>
        <taxon>Rhodanobacter</taxon>
    </lineage>
</organism>
<proteinExistence type="predicted"/>
<name>A0ABQ2ZHE8_9GAMM</name>
<feature type="transmembrane region" description="Helical" evidence="1">
    <location>
        <begin position="55"/>
        <end position="74"/>
    </location>
</feature>
<protein>
    <recommendedName>
        <fullName evidence="4">Integral membrane protein</fullName>
    </recommendedName>
</protein>
<feature type="transmembrane region" description="Helical" evidence="1">
    <location>
        <begin position="6"/>
        <end position="34"/>
    </location>
</feature>
<sequence>MAAWYPWIVLLHLSCVIVFVGAVAFEVLVVESLHKHFDAAIMHRIEQAVIAQVRRFMPVVVIVLFVSGGLLFDIRCDGFGCVGSRFGNLLLLKVLLAFGVLGVFVNAMWASRRGSMDVCRFRHTHRIVLVLMIGIVFLAKTMFYL</sequence>
<reference evidence="3" key="1">
    <citation type="journal article" date="2019" name="Int. J. Syst. Evol. Microbiol.">
        <title>The Global Catalogue of Microorganisms (GCM) 10K type strain sequencing project: providing services to taxonomists for standard genome sequencing and annotation.</title>
        <authorList>
            <consortium name="The Broad Institute Genomics Platform"/>
            <consortium name="The Broad Institute Genome Sequencing Center for Infectious Disease"/>
            <person name="Wu L."/>
            <person name="Ma J."/>
        </authorList>
    </citation>
    <scope>NUCLEOTIDE SEQUENCE [LARGE SCALE GENOMIC DNA]</scope>
    <source>
        <strain evidence="3">KCTC 22232</strain>
    </source>
</reference>
<keyword evidence="1" id="KW-1133">Transmembrane helix</keyword>
<feature type="transmembrane region" description="Helical" evidence="1">
    <location>
        <begin position="86"/>
        <end position="107"/>
    </location>
</feature>
<dbReference type="EMBL" id="BMXT01000001">
    <property type="protein sequence ID" value="GGY14197.1"/>
    <property type="molecule type" value="Genomic_DNA"/>
</dbReference>
<keyword evidence="1" id="KW-0812">Transmembrane</keyword>
<comment type="caution">
    <text evidence="2">The sequence shown here is derived from an EMBL/GenBank/DDBJ whole genome shotgun (WGS) entry which is preliminary data.</text>
</comment>
<dbReference type="InterPro" id="IPR007418">
    <property type="entry name" value="DUF474"/>
</dbReference>